<accession>L8HH47</accession>
<gene>
    <name evidence="2" type="ORF">ACA1_326260</name>
</gene>
<evidence type="ECO:0000256" key="1">
    <source>
        <dbReference type="SAM" id="SignalP"/>
    </source>
</evidence>
<sequence>MHIITLCIFLAITVVACAGAPTPVRPNLPETFESSGVVAIRNGTKGLPTGKSLHILTFDNPDNNIYELQRYDQGWTYTVTNTGGRRVCHAKRTEGKAMPPMWAWVEKASFLQVYNDTNNNVFNMWKYQPSANEYLEVAVPVSQPNVLGYYWAFSPFPGPSYTYQADQFSPTNPASSRFDVPKECGQHSHKPVNIN</sequence>
<evidence type="ECO:0000313" key="2">
    <source>
        <dbReference type="EMBL" id="ELR24532.1"/>
    </source>
</evidence>
<reference evidence="2 3" key="1">
    <citation type="journal article" date="2013" name="Genome Biol.">
        <title>Genome of Acanthamoeba castellanii highlights extensive lateral gene transfer and early evolution of tyrosine kinase signaling.</title>
        <authorList>
            <person name="Clarke M."/>
            <person name="Lohan A.J."/>
            <person name="Liu B."/>
            <person name="Lagkouvardos I."/>
            <person name="Roy S."/>
            <person name="Zafar N."/>
            <person name="Bertelli C."/>
            <person name="Schilde C."/>
            <person name="Kianianmomeni A."/>
            <person name="Burglin T.R."/>
            <person name="Frech C."/>
            <person name="Turcotte B."/>
            <person name="Kopec K.O."/>
            <person name="Synnott J.M."/>
            <person name="Choo C."/>
            <person name="Paponov I."/>
            <person name="Finkler A."/>
            <person name="Soon Heng Tan C."/>
            <person name="Hutchins A.P."/>
            <person name="Weinmeier T."/>
            <person name="Rattei T."/>
            <person name="Chu J.S."/>
            <person name="Gimenez G."/>
            <person name="Irimia M."/>
            <person name="Rigden D.J."/>
            <person name="Fitzpatrick D.A."/>
            <person name="Lorenzo-Morales J."/>
            <person name="Bateman A."/>
            <person name="Chiu C.H."/>
            <person name="Tang P."/>
            <person name="Hegemann P."/>
            <person name="Fromm H."/>
            <person name="Raoult D."/>
            <person name="Greub G."/>
            <person name="Miranda-Saavedra D."/>
            <person name="Chen N."/>
            <person name="Nash P."/>
            <person name="Ginger M.L."/>
            <person name="Horn M."/>
            <person name="Schaap P."/>
            <person name="Caler L."/>
            <person name="Loftus B."/>
        </authorList>
    </citation>
    <scope>NUCLEOTIDE SEQUENCE [LARGE SCALE GENOMIC DNA]</scope>
    <source>
        <strain evidence="2 3">Neff</strain>
    </source>
</reference>
<organism evidence="2 3">
    <name type="scientific">Acanthamoeba castellanii (strain ATCC 30010 / Neff)</name>
    <dbReference type="NCBI Taxonomy" id="1257118"/>
    <lineage>
        <taxon>Eukaryota</taxon>
        <taxon>Amoebozoa</taxon>
        <taxon>Discosea</taxon>
        <taxon>Longamoebia</taxon>
        <taxon>Centramoebida</taxon>
        <taxon>Acanthamoebidae</taxon>
        <taxon>Acanthamoeba</taxon>
    </lineage>
</organism>
<evidence type="ECO:0000313" key="3">
    <source>
        <dbReference type="Proteomes" id="UP000011083"/>
    </source>
</evidence>
<feature type="signal peptide" evidence="1">
    <location>
        <begin position="1"/>
        <end position="19"/>
    </location>
</feature>
<dbReference type="VEuPathDB" id="AmoebaDB:ACA1_326260"/>
<dbReference type="AlphaFoldDB" id="L8HH47"/>
<name>L8HH47_ACACF</name>
<dbReference type="GeneID" id="14925550"/>
<feature type="chain" id="PRO_5003990749" evidence="1">
    <location>
        <begin position="20"/>
        <end position="195"/>
    </location>
</feature>
<dbReference type="RefSeq" id="XP_004367805.1">
    <property type="nucleotide sequence ID" value="XM_004367748.1"/>
</dbReference>
<dbReference type="KEGG" id="acan:ACA1_326260"/>
<dbReference type="EMBL" id="KB007813">
    <property type="protein sequence ID" value="ELR24532.1"/>
    <property type="molecule type" value="Genomic_DNA"/>
</dbReference>
<keyword evidence="3" id="KW-1185">Reference proteome</keyword>
<proteinExistence type="predicted"/>
<keyword evidence="1" id="KW-0732">Signal</keyword>
<protein>
    <submittedName>
        <fullName evidence="2">Uncharacterized protein</fullName>
    </submittedName>
</protein>
<dbReference type="Proteomes" id="UP000011083">
    <property type="component" value="Unassembled WGS sequence"/>
</dbReference>